<keyword evidence="3" id="KW-1185">Reference proteome</keyword>
<evidence type="ECO:0000313" key="3">
    <source>
        <dbReference type="Proteomes" id="UP000002257"/>
    </source>
</evidence>
<dbReference type="RefSeq" id="WP_012592005.1">
    <property type="nucleotide sequence ID" value="NC_011666.1"/>
</dbReference>
<dbReference type="Proteomes" id="UP000002257">
    <property type="component" value="Chromosome"/>
</dbReference>
<dbReference type="EMBL" id="CP001280">
    <property type="protein sequence ID" value="ACK51936.1"/>
    <property type="molecule type" value="Genomic_DNA"/>
</dbReference>
<dbReference type="Gene3D" id="2.30.30.40">
    <property type="entry name" value="SH3 Domains"/>
    <property type="match status" value="1"/>
</dbReference>
<sequence length="280" mass="30718">MKSGIGRAALTLLAATTFAHAECIVADPTPTPLNARTAPNGRISTTLNNGQPVVIIDQVDDEQMRPWVYVSDPETSQPIGWVFKDYILCKGDTKKDCLTDGRVLTMRGTVVQKTFTDIDQGKPFAHQYIALEFYRARCTTENESSLFELLDGAPQYWIGRHVIAKVKVSENGGTIHYPTSVVLTPINIREEAPRSAAVQDPPIETVCRSGNDCSYVRKVDNCPAQFVTLSTGRKVWFTGTFGQDGTDGPSIYIFNGDGKDHDLAVEALQKVCPTAGIFEE</sequence>
<dbReference type="HOGENOM" id="CLU_993249_0_0_5"/>
<name>B8EKQ8_METSB</name>
<dbReference type="eggNOG" id="ENOG50335TB">
    <property type="taxonomic scope" value="Bacteria"/>
</dbReference>
<proteinExistence type="predicted"/>
<dbReference type="KEGG" id="msl:Msil_3026"/>
<reference evidence="2 3" key="1">
    <citation type="journal article" date="2010" name="J. Bacteriol.">
        <title>Complete genome sequence of the aerobic facultative methanotroph Methylocella silvestris BL2.</title>
        <authorList>
            <person name="Chen Y."/>
            <person name="Crombie A."/>
            <person name="Rahman M.T."/>
            <person name="Dedysh S.N."/>
            <person name="Liesack W."/>
            <person name="Stott M.B."/>
            <person name="Alam M."/>
            <person name="Theisen A.R."/>
            <person name="Murrell J.C."/>
            <person name="Dunfield P.F."/>
        </authorList>
    </citation>
    <scope>NUCLEOTIDE SEQUENCE [LARGE SCALE GENOMIC DNA]</scope>
    <source>
        <strain evidence="3">DSM 15510 / CIP 108128 / LMG 27833 / NCIMB 13906 / BL2</strain>
    </source>
</reference>
<organism evidence="2 3">
    <name type="scientific">Methylocella silvestris (strain DSM 15510 / CIP 108128 / LMG 27833 / NCIMB 13906 / BL2)</name>
    <dbReference type="NCBI Taxonomy" id="395965"/>
    <lineage>
        <taxon>Bacteria</taxon>
        <taxon>Pseudomonadati</taxon>
        <taxon>Pseudomonadota</taxon>
        <taxon>Alphaproteobacteria</taxon>
        <taxon>Hyphomicrobiales</taxon>
        <taxon>Beijerinckiaceae</taxon>
        <taxon>Methylocella</taxon>
    </lineage>
</organism>
<dbReference type="OrthoDB" id="8602948at2"/>
<keyword evidence="1" id="KW-0732">Signal</keyword>
<feature type="signal peptide" evidence="1">
    <location>
        <begin position="1"/>
        <end position="21"/>
    </location>
</feature>
<evidence type="ECO:0000313" key="2">
    <source>
        <dbReference type="EMBL" id="ACK51936.1"/>
    </source>
</evidence>
<dbReference type="AlphaFoldDB" id="B8EKQ8"/>
<dbReference type="STRING" id="395965.Msil_3026"/>
<feature type="chain" id="PRO_5002871450" evidence="1">
    <location>
        <begin position="22"/>
        <end position="280"/>
    </location>
</feature>
<evidence type="ECO:0000256" key="1">
    <source>
        <dbReference type="SAM" id="SignalP"/>
    </source>
</evidence>
<accession>B8EKQ8</accession>
<gene>
    <name evidence="2" type="ordered locus">Msil_3026</name>
</gene>
<protein>
    <submittedName>
        <fullName evidence="2">Uncharacterized protein</fullName>
    </submittedName>
</protein>